<evidence type="ECO:0000256" key="2">
    <source>
        <dbReference type="ARBA" id="ARBA00023008"/>
    </source>
</evidence>
<name>A0A9W9D2U7_9PEZI</name>
<comment type="caution">
    <text evidence="4">The sequence shown here is derived from an EMBL/GenBank/DDBJ whole genome shotgun (WGS) entry which is preliminary data.</text>
</comment>
<dbReference type="AlphaFoldDB" id="A0A9W9D2U7"/>
<evidence type="ECO:0000313" key="5">
    <source>
        <dbReference type="Proteomes" id="UP001140453"/>
    </source>
</evidence>
<dbReference type="Pfam" id="PF00264">
    <property type="entry name" value="Tyrosinase"/>
    <property type="match status" value="1"/>
</dbReference>
<dbReference type="PANTHER" id="PTHR11474">
    <property type="entry name" value="TYROSINASE FAMILY MEMBER"/>
    <property type="match status" value="1"/>
</dbReference>
<dbReference type="InterPro" id="IPR050316">
    <property type="entry name" value="Tyrosinase/Hemocyanin"/>
</dbReference>
<dbReference type="PANTHER" id="PTHR11474:SF126">
    <property type="entry name" value="TYROSINASE-LIKE PROTEIN TYR-1-RELATED"/>
    <property type="match status" value="1"/>
</dbReference>
<dbReference type="GO" id="GO:0046872">
    <property type="term" value="F:metal ion binding"/>
    <property type="evidence" value="ECO:0007669"/>
    <property type="project" value="UniProtKB-KW"/>
</dbReference>
<dbReference type="InterPro" id="IPR008922">
    <property type="entry name" value="Di-copper_centre_dom_sf"/>
</dbReference>
<dbReference type="Gene3D" id="1.10.1280.10">
    <property type="entry name" value="Di-copper center containing domain from catechol oxidase"/>
    <property type="match status" value="1"/>
</dbReference>
<dbReference type="PRINTS" id="PR00092">
    <property type="entry name" value="TYROSINASE"/>
</dbReference>
<proteinExistence type="predicted"/>
<accession>A0A9W9D2U7</accession>
<dbReference type="GO" id="GO:0016491">
    <property type="term" value="F:oxidoreductase activity"/>
    <property type="evidence" value="ECO:0007669"/>
    <property type="project" value="InterPro"/>
</dbReference>
<keyword evidence="2" id="KW-0186">Copper</keyword>
<dbReference type="Proteomes" id="UP001140453">
    <property type="component" value="Unassembled WGS sequence"/>
</dbReference>
<evidence type="ECO:0000259" key="3">
    <source>
        <dbReference type="PROSITE" id="PS00498"/>
    </source>
</evidence>
<feature type="domain" description="Tyrosinase copper-binding" evidence="3">
    <location>
        <begin position="264"/>
        <end position="275"/>
    </location>
</feature>
<dbReference type="SUPFAM" id="SSF48056">
    <property type="entry name" value="Di-copper centre-containing domain"/>
    <property type="match status" value="1"/>
</dbReference>
<dbReference type="OrthoDB" id="6132182at2759"/>
<dbReference type="EMBL" id="JAPEVB010000001">
    <property type="protein sequence ID" value="KAJ4397356.1"/>
    <property type="molecule type" value="Genomic_DNA"/>
</dbReference>
<protein>
    <recommendedName>
        <fullName evidence="3">Tyrosinase copper-binding domain-containing protein</fullName>
    </recommendedName>
</protein>
<dbReference type="PROSITE" id="PS00498">
    <property type="entry name" value="TYROSINASE_2"/>
    <property type="match status" value="1"/>
</dbReference>
<evidence type="ECO:0000313" key="4">
    <source>
        <dbReference type="EMBL" id="KAJ4397356.1"/>
    </source>
</evidence>
<keyword evidence="5" id="KW-1185">Reference proteome</keyword>
<sequence>MISKAVLQLVFSIQNHAAICQSPRIRKEWRNLSQTAQLDYITAIKCMISKPAQTSDIHQGAKSRFDDFQALHIDQTDYIHWCGQFLPWHRYFLSIWQDSLTQECGYTGSIPYWNWALDATEESMPKSPLFDTIYGFGGNGPYIANVSGFPSDWQSKLIVPGRTGGGCVSDGPFSNLTVNMGPGNHTDYSPHCLRRDFSPSVFSSAANQTVLDMTYTAENFWYLDTYIEGNISTGIPGITTHGGGHLGVGGQIGEMTNMYSSPGDPLFYLHHGGIDWLWWTWQRSDWPARKASIGGPDTEWAYPYDYYGDISYQNITLQTPLHYGEIADSIVVGDVMDTEGGLLCYTYE</sequence>
<evidence type="ECO:0000256" key="1">
    <source>
        <dbReference type="ARBA" id="ARBA00022723"/>
    </source>
</evidence>
<gene>
    <name evidence="4" type="ORF">N0V93_001581</name>
</gene>
<reference evidence="4" key="1">
    <citation type="submission" date="2022-10" db="EMBL/GenBank/DDBJ databases">
        <title>Tapping the CABI collections for fungal endophytes: first genome assemblies for Collariella, Neodidymelliopsis, Ascochyta clinopodiicola, Didymella pomorum, Didymosphaeria variabile, Neocosmospora piperis and Neocucurbitaria cava.</title>
        <authorList>
            <person name="Hill R."/>
        </authorList>
    </citation>
    <scope>NUCLEOTIDE SEQUENCE</scope>
    <source>
        <strain evidence="4">IMI 355082</strain>
    </source>
</reference>
<dbReference type="InterPro" id="IPR002227">
    <property type="entry name" value="Tyrosinase_Cu-bd"/>
</dbReference>
<keyword evidence="1" id="KW-0479">Metal-binding</keyword>
<organism evidence="4 5">
    <name type="scientific">Gnomoniopsis smithogilvyi</name>
    <dbReference type="NCBI Taxonomy" id="1191159"/>
    <lineage>
        <taxon>Eukaryota</taxon>
        <taxon>Fungi</taxon>
        <taxon>Dikarya</taxon>
        <taxon>Ascomycota</taxon>
        <taxon>Pezizomycotina</taxon>
        <taxon>Sordariomycetes</taxon>
        <taxon>Sordariomycetidae</taxon>
        <taxon>Diaporthales</taxon>
        <taxon>Gnomoniaceae</taxon>
        <taxon>Gnomoniopsis</taxon>
    </lineage>
</organism>